<name>A0ABT9MPU8_9ACTN</name>
<dbReference type="EMBL" id="JAUSRA010000001">
    <property type="protein sequence ID" value="MDP9793351.1"/>
    <property type="molecule type" value="Genomic_DNA"/>
</dbReference>
<organism evidence="2 3">
    <name type="scientific">Catenuloplanes nepalensis</name>
    <dbReference type="NCBI Taxonomy" id="587533"/>
    <lineage>
        <taxon>Bacteria</taxon>
        <taxon>Bacillati</taxon>
        <taxon>Actinomycetota</taxon>
        <taxon>Actinomycetes</taxon>
        <taxon>Micromonosporales</taxon>
        <taxon>Micromonosporaceae</taxon>
        <taxon>Catenuloplanes</taxon>
    </lineage>
</organism>
<reference evidence="2 3" key="1">
    <citation type="submission" date="2023-07" db="EMBL/GenBank/DDBJ databases">
        <title>Sequencing the genomes of 1000 actinobacteria strains.</title>
        <authorList>
            <person name="Klenk H.-P."/>
        </authorList>
    </citation>
    <scope>NUCLEOTIDE SEQUENCE [LARGE SCALE GENOMIC DNA]</scope>
    <source>
        <strain evidence="2 3">DSM 44710</strain>
    </source>
</reference>
<feature type="region of interest" description="Disordered" evidence="1">
    <location>
        <begin position="1"/>
        <end position="33"/>
    </location>
</feature>
<keyword evidence="3" id="KW-1185">Reference proteome</keyword>
<dbReference type="Proteomes" id="UP001240984">
    <property type="component" value="Unassembled WGS sequence"/>
</dbReference>
<gene>
    <name evidence="2" type="ORF">J2S43_001863</name>
</gene>
<dbReference type="RefSeq" id="WP_306828384.1">
    <property type="nucleotide sequence ID" value="NZ_JAUSRA010000001.1"/>
</dbReference>
<proteinExistence type="predicted"/>
<accession>A0ABT9MPU8</accession>
<sequence length="77" mass="8150">MPLSPERPGARRGRCTTGPRGRHGPDSHVRLSPGDLDEAVTALLTLGRSTRNASAGAFDRIAGFRDGTLDGLPARTR</sequence>
<evidence type="ECO:0000313" key="3">
    <source>
        <dbReference type="Proteomes" id="UP001240984"/>
    </source>
</evidence>
<protein>
    <submittedName>
        <fullName evidence="2">Uncharacterized protein</fullName>
    </submittedName>
</protein>
<comment type="caution">
    <text evidence="2">The sequence shown here is derived from an EMBL/GenBank/DDBJ whole genome shotgun (WGS) entry which is preliminary data.</text>
</comment>
<evidence type="ECO:0000313" key="2">
    <source>
        <dbReference type="EMBL" id="MDP9793351.1"/>
    </source>
</evidence>
<evidence type="ECO:0000256" key="1">
    <source>
        <dbReference type="SAM" id="MobiDB-lite"/>
    </source>
</evidence>